<name>A0ABN8P441_9CNID</name>
<dbReference type="Proteomes" id="UP001159405">
    <property type="component" value="Unassembled WGS sequence"/>
</dbReference>
<feature type="non-terminal residue" evidence="2">
    <location>
        <position position="52"/>
    </location>
</feature>
<protein>
    <submittedName>
        <fullName evidence="2">Uncharacterized protein</fullName>
    </submittedName>
</protein>
<keyword evidence="3" id="KW-1185">Reference proteome</keyword>
<feature type="region of interest" description="Disordered" evidence="1">
    <location>
        <begin position="1"/>
        <end position="23"/>
    </location>
</feature>
<evidence type="ECO:0000313" key="2">
    <source>
        <dbReference type="EMBL" id="CAH3133045.1"/>
    </source>
</evidence>
<organism evidence="2 3">
    <name type="scientific">Porites lobata</name>
    <dbReference type="NCBI Taxonomy" id="104759"/>
    <lineage>
        <taxon>Eukaryota</taxon>
        <taxon>Metazoa</taxon>
        <taxon>Cnidaria</taxon>
        <taxon>Anthozoa</taxon>
        <taxon>Hexacorallia</taxon>
        <taxon>Scleractinia</taxon>
        <taxon>Fungiina</taxon>
        <taxon>Poritidae</taxon>
        <taxon>Porites</taxon>
    </lineage>
</organism>
<evidence type="ECO:0000313" key="3">
    <source>
        <dbReference type="Proteomes" id="UP001159405"/>
    </source>
</evidence>
<gene>
    <name evidence="2" type="ORF">PLOB_00036620</name>
</gene>
<comment type="caution">
    <text evidence="2">The sequence shown here is derived from an EMBL/GenBank/DDBJ whole genome shotgun (WGS) entry which is preliminary data.</text>
</comment>
<accession>A0ABN8P441</accession>
<feature type="compositionally biased region" description="Basic and acidic residues" evidence="1">
    <location>
        <begin position="1"/>
        <end position="14"/>
    </location>
</feature>
<dbReference type="EMBL" id="CALNXK010000052">
    <property type="protein sequence ID" value="CAH3133045.1"/>
    <property type="molecule type" value="Genomic_DNA"/>
</dbReference>
<proteinExistence type="predicted"/>
<sequence>MNLELDDRPIEHKPSTKGSNYDLQLPLPKTNFVKRSFSYRGAMAWNQLSNET</sequence>
<reference evidence="2 3" key="1">
    <citation type="submission" date="2022-05" db="EMBL/GenBank/DDBJ databases">
        <authorList>
            <consortium name="Genoscope - CEA"/>
            <person name="William W."/>
        </authorList>
    </citation>
    <scope>NUCLEOTIDE SEQUENCE [LARGE SCALE GENOMIC DNA]</scope>
</reference>
<evidence type="ECO:0000256" key="1">
    <source>
        <dbReference type="SAM" id="MobiDB-lite"/>
    </source>
</evidence>